<protein>
    <submittedName>
        <fullName evidence="11">Amonabactin ABC transporter ATP-binding protein</fullName>
    </submittedName>
</protein>
<keyword evidence="4" id="KW-0410">Iron transport</keyword>
<reference evidence="11 12" key="1">
    <citation type="submission" date="2024-04" db="EMBL/GenBank/DDBJ databases">
        <title>Draft genome sequence of Halopseudomonas sabulinigri NBRC 116187.</title>
        <authorList>
            <person name="Miyakawa T."/>
            <person name="Kusuya Y."/>
            <person name="Miura T."/>
        </authorList>
    </citation>
    <scope>NUCLEOTIDE SEQUENCE [LARGE SCALE GENOMIC DNA]</scope>
    <source>
        <strain evidence="11 12">4NH20-0042</strain>
    </source>
</reference>
<dbReference type="EMBL" id="BAABWD010000002">
    <property type="protein sequence ID" value="GAA6131697.1"/>
    <property type="molecule type" value="Genomic_DNA"/>
</dbReference>
<name>A0ABP9ZQH5_9GAMM</name>
<evidence type="ECO:0000256" key="7">
    <source>
        <dbReference type="ARBA" id="ARBA00023004"/>
    </source>
</evidence>
<organism evidence="11 12">
    <name type="scientific">Halopseudomonas sabulinigri</name>
    <dbReference type="NCBI Taxonomy" id="472181"/>
    <lineage>
        <taxon>Bacteria</taxon>
        <taxon>Pseudomonadati</taxon>
        <taxon>Pseudomonadota</taxon>
        <taxon>Gammaproteobacteria</taxon>
        <taxon>Pseudomonadales</taxon>
        <taxon>Pseudomonadaceae</taxon>
        <taxon>Halopseudomonas</taxon>
    </lineage>
</organism>
<sequence>MTLLRVRDLSFSYHHKSGARPTLQQVSFELQPGSLVGVVGPNGCGKSTLLKLLAAQHKAQAGEILLGGQQLNSLSARSLAQQLAYLPQRPVVPSGITVEQLVQYGRHPHQGWLRQWSDEDRRLVDEAIATLQLQELRHRSVDDLSGGQVQRVWLAMIMAQNTEMVLLDEPTSALDIGHQTEVMEAIHSMAASGRTVLIVMHDLACAARYCDQLIAMADGQVQAFGCAREVISKQLIDRLYNTQVDILAAPGDGAPVIVPRRLDAAASEPSHSKELFHV</sequence>
<dbReference type="SMART" id="SM00382">
    <property type="entry name" value="AAA"/>
    <property type="match status" value="1"/>
</dbReference>
<keyword evidence="8" id="KW-0406">Ion transport</keyword>
<evidence type="ECO:0000256" key="1">
    <source>
        <dbReference type="ARBA" id="ARBA00004202"/>
    </source>
</evidence>
<keyword evidence="12" id="KW-1185">Reference proteome</keyword>
<dbReference type="Gene3D" id="3.40.50.300">
    <property type="entry name" value="P-loop containing nucleotide triphosphate hydrolases"/>
    <property type="match status" value="1"/>
</dbReference>
<dbReference type="PANTHER" id="PTHR42771:SF2">
    <property type="entry name" value="IRON(3+)-HYDROXAMATE IMPORT ATP-BINDING PROTEIN FHUC"/>
    <property type="match status" value="1"/>
</dbReference>
<dbReference type="PANTHER" id="PTHR42771">
    <property type="entry name" value="IRON(3+)-HYDROXAMATE IMPORT ATP-BINDING PROTEIN FHUC"/>
    <property type="match status" value="1"/>
</dbReference>
<dbReference type="CDD" id="cd03214">
    <property type="entry name" value="ABC_Iron-Siderophores_B12_Hemin"/>
    <property type="match status" value="1"/>
</dbReference>
<evidence type="ECO:0000256" key="2">
    <source>
        <dbReference type="ARBA" id="ARBA00022448"/>
    </source>
</evidence>
<dbReference type="InterPro" id="IPR027417">
    <property type="entry name" value="P-loop_NTPase"/>
</dbReference>
<accession>A0ABP9ZQH5</accession>
<evidence type="ECO:0000313" key="12">
    <source>
        <dbReference type="Proteomes" id="UP001486808"/>
    </source>
</evidence>
<evidence type="ECO:0000256" key="6">
    <source>
        <dbReference type="ARBA" id="ARBA00022840"/>
    </source>
</evidence>
<dbReference type="Pfam" id="PF00005">
    <property type="entry name" value="ABC_tran"/>
    <property type="match status" value="1"/>
</dbReference>
<keyword evidence="5" id="KW-0547">Nucleotide-binding</keyword>
<keyword evidence="7" id="KW-0408">Iron</keyword>
<feature type="domain" description="ABC transporter" evidence="10">
    <location>
        <begin position="4"/>
        <end position="243"/>
    </location>
</feature>
<dbReference type="GO" id="GO:0005524">
    <property type="term" value="F:ATP binding"/>
    <property type="evidence" value="ECO:0007669"/>
    <property type="project" value="UniProtKB-KW"/>
</dbReference>
<dbReference type="InterPro" id="IPR003593">
    <property type="entry name" value="AAA+_ATPase"/>
</dbReference>
<dbReference type="PROSITE" id="PS50893">
    <property type="entry name" value="ABC_TRANSPORTER_2"/>
    <property type="match status" value="1"/>
</dbReference>
<proteinExistence type="predicted"/>
<evidence type="ECO:0000256" key="9">
    <source>
        <dbReference type="ARBA" id="ARBA00023136"/>
    </source>
</evidence>
<evidence type="ECO:0000259" key="10">
    <source>
        <dbReference type="PROSITE" id="PS50893"/>
    </source>
</evidence>
<evidence type="ECO:0000256" key="5">
    <source>
        <dbReference type="ARBA" id="ARBA00022741"/>
    </source>
</evidence>
<comment type="subcellular location">
    <subcellularLocation>
        <location evidence="1">Cell membrane</location>
        <topology evidence="1">Peripheral membrane protein</topology>
    </subcellularLocation>
</comment>
<comment type="caution">
    <text evidence="11">The sequence shown here is derived from an EMBL/GenBank/DDBJ whole genome shotgun (WGS) entry which is preliminary data.</text>
</comment>
<dbReference type="InterPro" id="IPR003439">
    <property type="entry name" value="ABC_transporter-like_ATP-bd"/>
</dbReference>
<gene>
    <name evidence="11" type="ORF">NBRC116187_20570</name>
</gene>
<keyword evidence="9" id="KW-0472">Membrane</keyword>
<evidence type="ECO:0000256" key="4">
    <source>
        <dbReference type="ARBA" id="ARBA00022496"/>
    </source>
</evidence>
<dbReference type="InterPro" id="IPR051535">
    <property type="entry name" value="Siderophore_ABC-ATPase"/>
</dbReference>
<dbReference type="SUPFAM" id="SSF52540">
    <property type="entry name" value="P-loop containing nucleoside triphosphate hydrolases"/>
    <property type="match status" value="1"/>
</dbReference>
<keyword evidence="2" id="KW-0813">Transport</keyword>
<evidence type="ECO:0000256" key="3">
    <source>
        <dbReference type="ARBA" id="ARBA00022475"/>
    </source>
</evidence>
<keyword evidence="6 11" id="KW-0067">ATP-binding</keyword>
<dbReference type="RefSeq" id="WP_353388341.1">
    <property type="nucleotide sequence ID" value="NZ_BAABWD010000002.1"/>
</dbReference>
<evidence type="ECO:0000256" key="8">
    <source>
        <dbReference type="ARBA" id="ARBA00023065"/>
    </source>
</evidence>
<evidence type="ECO:0000313" key="11">
    <source>
        <dbReference type="EMBL" id="GAA6131697.1"/>
    </source>
</evidence>
<dbReference type="Proteomes" id="UP001486808">
    <property type="component" value="Unassembled WGS sequence"/>
</dbReference>
<keyword evidence="3" id="KW-1003">Cell membrane</keyword>